<evidence type="ECO:0000313" key="6">
    <source>
        <dbReference type="Proteomes" id="UP000290567"/>
    </source>
</evidence>
<evidence type="ECO:0000256" key="2">
    <source>
        <dbReference type="ARBA" id="ARBA00023125"/>
    </source>
</evidence>
<dbReference type="Gene3D" id="1.10.10.10">
    <property type="entry name" value="Winged helix-like DNA-binding domain superfamily/Winged helix DNA-binding domain"/>
    <property type="match status" value="1"/>
</dbReference>
<comment type="caution">
    <text evidence="5">The sequence shown here is derived from an EMBL/GenBank/DDBJ whole genome shotgun (WGS) entry which is preliminary data.</text>
</comment>
<dbReference type="InterPro" id="IPR037171">
    <property type="entry name" value="NagB/RpiA_transferase-like"/>
</dbReference>
<dbReference type="GO" id="GO:0003677">
    <property type="term" value="F:DNA binding"/>
    <property type="evidence" value="ECO:0007669"/>
    <property type="project" value="UniProtKB-KW"/>
</dbReference>
<keyword evidence="2" id="KW-0238">DNA-binding</keyword>
<feature type="domain" description="HTH deoR-type" evidence="4">
    <location>
        <begin position="4"/>
        <end position="59"/>
    </location>
</feature>
<evidence type="ECO:0000259" key="4">
    <source>
        <dbReference type="PROSITE" id="PS51000"/>
    </source>
</evidence>
<dbReference type="PANTHER" id="PTHR30363:SF51">
    <property type="entry name" value="HTH-TYPE TRANSCRIPTIONAL REPRESSOR GLCR"/>
    <property type="match status" value="1"/>
</dbReference>
<dbReference type="PANTHER" id="PTHR30363">
    <property type="entry name" value="HTH-TYPE TRANSCRIPTIONAL REGULATOR SRLR-RELATED"/>
    <property type="match status" value="1"/>
</dbReference>
<accession>A0A4P5P4M7</accession>
<evidence type="ECO:0000256" key="3">
    <source>
        <dbReference type="ARBA" id="ARBA00023163"/>
    </source>
</evidence>
<dbReference type="SUPFAM" id="SSF100950">
    <property type="entry name" value="NagB/RpiA/CoA transferase-like"/>
    <property type="match status" value="1"/>
</dbReference>
<dbReference type="GO" id="GO:0003700">
    <property type="term" value="F:DNA-binding transcription factor activity"/>
    <property type="evidence" value="ECO:0007669"/>
    <property type="project" value="InterPro"/>
</dbReference>
<evidence type="ECO:0000256" key="1">
    <source>
        <dbReference type="ARBA" id="ARBA00023015"/>
    </source>
</evidence>
<dbReference type="SMART" id="SM01134">
    <property type="entry name" value="DeoRC"/>
    <property type="match status" value="1"/>
</dbReference>
<keyword evidence="6" id="KW-1185">Reference proteome</keyword>
<dbReference type="EMBL" id="BJCC01000004">
    <property type="protein sequence ID" value="GCF92600.1"/>
    <property type="molecule type" value="Genomic_DNA"/>
</dbReference>
<dbReference type="Pfam" id="PF00455">
    <property type="entry name" value="DeoRC"/>
    <property type="match status" value="1"/>
</dbReference>
<organism evidence="5 6">
    <name type="scientific">Enterococcus florum</name>
    <dbReference type="NCBI Taxonomy" id="2480627"/>
    <lineage>
        <taxon>Bacteria</taxon>
        <taxon>Bacillati</taxon>
        <taxon>Bacillota</taxon>
        <taxon>Bacilli</taxon>
        <taxon>Lactobacillales</taxon>
        <taxon>Enterococcaceae</taxon>
        <taxon>Enterococcus</taxon>
    </lineage>
</organism>
<keyword evidence="1" id="KW-0805">Transcription regulation</keyword>
<dbReference type="PRINTS" id="PR00037">
    <property type="entry name" value="HTHLACR"/>
</dbReference>
<dbReference type="PROSITE" id="PS00894">
    <property type="entry name" value="HTH_DEOR_1"/>
    <property type="match status" value="1"/>
</dbReference>
<evidence type="ECO:0000313" key="5">
    <source>
        <dbReference type="EMBL" id="GCF92600.1"/>
    </source>
</evidence>
<dbReference type="Proteomes" id="UP000290567">
    <property type="component" value="Unassembled WGS sequence"/>
</dbReference>
<dbReference type="InterPro" id="IPR036388">
    <property type="entry name" value="WH-like_DNA-bd_sf"/>
</dbReference>
<dbReference type="Pfam" id="PF08220">
    <property type="entry name" value="HTH_DeoR"/>
    <property type="match status" value="1"/>
</dbReference>
<reference evidence="6" key="1">
    <citation type="submission" date="2019-02" db="EMBL/GenBank/DDBJ databases">
        <title>Draft genome sequence of Enterococcus sp. Gos25-1.</title>
        <authorList>
            <person name="Tanaka N."/>
            <person name="Shiwa Y."/>
            <person name="Fujita N."/>
        </authorList>
    </citation>
    <scope>NUCLEOTIDE SEQUENCE [LARGE SCALE GENOMIC DNA]</scope>
    <source>
        <strain evidence="6">Gos25-1</strain>
    </source>
</reference>
<dbReference type="PROSITE" id="PS51000">
    <property type="entry name" value="HTH_DEOR_2"/>
    <property type="match status" value="1"/>
</dbReference>
<proteinExistence type="predicted"/>
<name>A0A4P5P4M7_9ENTE</name>
<dbReference type="InterPro" id="IPR014036">
    <property type="entry name" value="DeoR-like_C"/>
</dbReference>
<dbReference type="AlphaFoldDB" id="A0A4P5P4M7"/>
<dbReference type="InterPro" id="IPR018356">
    <property type="entry name" value="Tscrpt_reg_HTH_DeoR_CS"/>
</dbReference>
<dbReference type="InterPro" id="IPR001034">
    <property type="entry name" value="DeoR_HTH"/>
</dbReference>
<gene>
    <name evidence="5" type="primary">rdrB</name>
    <name evidence="5" type="ORF">NRIC_04910</name>
</gene>
<dbReference type="InterPro" id="IPR050313">
    <property type="entry name" value="Carb_Metab_HTH_regulators"/>
</dbReference>
<protein>
    <submittedName>
        <fullName evidence="5">DeoR family transcriptional regulator</fullName>
    </submittedName>
</protein>
<dbReference type="SUPFAM" id="SSF46785">
    <property type="entry name" value="Winged helix' DNA-binding domain"/>
    <property type="match status" value="1"/>
</dbReference>
<dbReference type="SMART" id="SM00420">
    <property type="entry name" value="HTH_DEOR"/>
    <property type="match status" value="1"/>
</dbReference>
<dbReference type="Gene3D" id="3.40.50.1360">
    <property type="match status" value="1"/>
</dbReference>
<dbReference type="InterPro" id="IPR036390">
    <property type="entry name" value="WH_DNA-bd_sf"/>
</dbReference>
<keyword evidence="3" id="KW-0804">Transcription</keyword>
<sequence>MMLIEERLSRIQEILEAKKSASIDYLAVQLKVSKDTIRRDLIKLEKQEIVKRIHGGAMLANREAMIFNYQERAGKDQVIKERIAKKAAQLIKNNAAVLMDSSTSVEAIIPFLHDKGILAITNSLSHASLLTQIPSSEVRILPGKVHKQQLFIYGAETVDKIRDYFVDYSFLGVFAINADGMFIHTEEEGLVKRQMLLQSKQTIALADHTKLDTTGLFKISSLKELDILITDQEPSSDFLTALEQNHVELILV</sequence>